<dbReference type="Pfam" id="PF13770">
    <property type="entry name" value="DUF4169"/>
    <property type="match status" value="1"/>
</dbReference>
<evidence type="ECO:0000313" key="2">
    <source>
        <dbReference type="EMBL" id="MFC3266809.1"/>
    </source>
</evidence>
<dbReference type="EMBL" id="JBHRUV010000058">
    <property type="protein sequence ID" value="MFC3266809.1"/>
    <property type="molecule type" value="Genomic_DNA"/>
</dbReference>
<sequence>MGDVINFRQARKSLARRNKEEAAARNRAVHGRSKAQKERDAAVTSLAERRLEAHRRDHRADDDDTGASA</sequence>
<evidence type="ECO:0000313" key="3">
    <source>
        <dbReference type="Proteomes" id="UP001595536"/>
    </source>
</evidence>
<organism evidence="2 3">
    <name type="scientific">Camelimonas abortus</name>
    <dbReference type="NCBI Taxonomy" id="1017184"/>
    <lineage>
        <taxon>Bacteria</taxon>
        <taxon>Pseudomonadati</taxon>
        <taxon>Pseudomonadota</taxon>
        <taxon>Alphaproteobacteria</taxon>
        <taxon>Hyphomicrobiales</taxon>
        <taxon>Chelatococcaceae</taxon>
        <taxon>Camelimonas</taxon>
    </lineage>
</organism>
<proteinExistence type="predicted"/>
<protein>
    <submittedName>
        <fullName evidence="2">DUF4169 family protein</fullName>
    </submittedName>
</protein>
<accession>A0ABV7LGS7</accession>
<comment type="caution">
    <text evidence="2">The sequence shown here is derived from an EMBL/GenBank/DDBJ whole genome shotgun (WGS) entry which is preliminary data.</text>
</comment>
<dbReference type="RefSeq" id="WP_376829834.1">
    <property type="nucleotide sequence ID" value="NZ_JBHLWR010000006.1"/>
</dbReference>
<name>A0ABV7LGS7_9HYPH</name>
<reference evidence="3" key="1">
    <citation type="journal article" date="2019" name="Int. J. Syst. Evol. Microbiol.">
        <title>The Global Catalogue of Microorganisms (GCM) 10K type strain sequencing project: providing services to taxonomists for standard genome sequencing and annotation.</title>
        <authorList>
            <consortium name="The Broad Institute Genomics Platform"/>
            <consortium name="The Broad Institute Genome Sequencing Center for Infectious Disease"/>
            <person name="Wu L."/>
            <person name="Ma J."/>
        </authorList>
    </citation>
    <scope>NUCLEOTIDE SEQUENCE [LARGE SCALE GENOMIC DNA]</scope>
    <source>
        <strain evidence="3">CCM 7941</strain>
    </source>
</reference>
<gene>
    <name evidence="2" type="ORF">ACFOEX_10665</name>
</gene>
<dbReference type="InterPro" id="IPR025227">
    <property type="entry name" value="DUF4169"/>
</dbReference>
<keyword evidence="3" id="KW-1185">Reference proteome</keyword>
<dbReference type="Proteomes" id="UP001595536">
    <property type="component" value="Unassembled WGS sequence"/>
</dbReference>
<feature type="region of interest" description="Disordered" evidence="1">
    <location>
        <begin position="1"/>
        <end position="69"/>
    </location>
</feature>
<evidence type="ECO:0000256" key="1">
    <source>
        <dbReference type="SAM" id="MobiDB-lite"/>
    </source>
</evidence>
<feature type="compositionally biased region" description="Basic and acidic residues" evidence="1">
    <location>
        <begin position="35"/>
        <end position="61"/>
    </location>
</feature>